<dbReference type="SUPFAM" id="SSF54427">
    <property type="entry name" value="NTF2-like"/>
    <property type="match status" value="1"/>
</dbReference>
<evidence type="ECO:0000313" key="7">
    <source>
        <dbReference type="Proteomes" id="UP000214600"/>
    </source>
</evidence>
<evidence type="ECO:0000256" key="4">
    <source>
        <dbReference type="ARBA" id="ARBA00023136"/>
    </source>
</evidence>
<dbReference type="OrthoDB" id="8957999at2"/>
<dbReference type="InterPro" id="IPR007430">
    <property type="entry name" value="VirB8"/>
</dbReference>
<name>A0A228HNX2_9BURK</name>
<dbReference type="Pfam" id="PF04335">
    <property type="entry name" value="VirB8"/>
    <property type="match status" value="1"/>
</dbReference>
<comment type="caution">
    <text evidence="6">The sequence shown here is derived from an EMBL/GenBank/DDBJ whole genome shotgun (WGS) entry which is preliminary data.</text>
</comment>
<dbReference type="GO" id="GO:0016020">
    <property type="term" value="C:membrane"/>
    <property type="evidence" value="ECO:0007669"/>
    <property type="project" value="UniProtKB-SubCell"/>
</dbReference>
<organism evidence="6 7">
    <name type="scientific">Burkholderia aenigmatica</name>
    <dbReference type="NCBI Taxonomy" id="2015348"/>
    <lineage>
        <taxon>Bacteria</taxon>
        <taxon>Pseudomonadati</taxon>
        <taxon>Pseudomonadota</taxon>
        <taxon>Betaproteobacteria</taxon>
        <taxon>Burkholderiales</taxon>
        <taxon>Burkholderiaceae</taxon>
        <taxon>Burkholderia</taxon>
        <taxon>Burkholderia cepacia complex</taxon>
    </lineage>
</organism>
<reference evidence="6 7" key="2">
    <citation type="submission" date="2017-08" db="EMBL/GenBank/DDBJ databases">
        <title>WGS of novel Burkholderia cepaca complex species.</title>
        <authorList>
            <person name="Lipuma J."/>
            <person name="Spilker T."/>
        </authorList>
    </citation>
    <scope>NUCLEOTIDE SEQUENCE [LARGE SCALE GENOMIC DNA]</scope>
    <source>
        <strain evidence="6 7">AU17325</strain>
    </source>
</reference>
<dbReference type="Gene3D" id="3.10.450.230">
    <property type="entry name" value="VirB8 protein"/>
    <property type="match status" value="1"/>
</dbReference>
<sequence length="238" mass="26796">MRFPRLFPRSKKQVALSPAPGFYSNEDPEQIIFDQSTRLRVEANHWKTFCFLLAIVAGGAVYTRNPAPSVVKAYGVSSDAGGNPIVTQLTSYKPDDQAKRKALRETVERWFTIEPVLTDDIQSSRMARNINAVKQQMTGNARNQFADWLKQDAPFQQITTNPKLVRESRVTNVSLLEDSTAIVEFTTSTTQMPSDKPVVVRYALTVRYQIVAPTQEDALGNNPFGVYYPFWTLQKTAA</sequence>
<reference evidence="7" key="1">
    <citation type="submission" date="2017-06" db="EMBL/GenBank/DDBJ databases">
        <authorList>
            <person name="LiPuma J."/>
            <person name="Spilker T."/>
        </authorList>
    </citation>
    <scope>NUCLEOTIDE SEQUENCE [LARGE SCALE GENOMIC DNA]</scope>
    <source>
        <strain evidence="7">AU17325</strain>
    </source>
</reference>
<dbReference type="InterPro" id="IPR035658">
    <property type="entry name" value="TrbF"/>
</dbReference>
<feature type="domain" description="Bacterial virulence protein VirB8" evidence="5">
    <location>
        <begin position="28"/>
        <end position="228"/>
    </location>
</feature>
<dbReference type="RefSeq" id="WP_059889240.1">
    <property type="nucleotide sequence ID" value="NZ_CP091649.1"/>
</dbReference>
<keyword evidence="4" id="KW-0472">Membrane</keyword>
<evidence type="ECO:0000256" key="1">
    <source>
        <dbReference type="ARBA" id="ARBA00004167"/>
    </source>
</evidence>
<dbReference type="InterPro" id="IPR032710">
    <property type="entry name" value="NTF2-like_dom_sf"/>
</dbReference>
<evidence type="ECO:0000256" key="2">
    <source>
        <dbReference type="ARBA" id="ARBA00022692"/>
    </source>
</evidence>
<gene>
    <name evidence="6" type="ORF">CFB84_42070</name>
</gene>
<protein>
    <submittedName>
        <fullName evidence="6">Type VI secretion protein</fullName>
    </submittedName>
</protein>
<dbReference type="AlphaFoldDB" id="A0A228HNX2"/>
<evidence type="ECO:0000313" key="6">
    <source>
        <dbReference type="EMBL" id="OXI31860.1"/>
    </source>
</evidence>
<comment type="subcellular location">
    <subcellularLocation>
        <location evidence="1">Membrane</location>
        <topology evidence="1">Single-pass membrane protein</topology>
    </subcellularLocation>
</comment>
<keyword evidence="2" id="KW-0812">Transmembrane</keyword>
<dbReference type="EMBL" id="NKFA01000043">
    <property type="protein sequence ID" value="OXI31860.1"/>
    <property type="molecule type" value="Genomic_DNA"/>
</dbReference>
<proteinExistence type="predicted"/>
<accession>A0A228HNX2</accession>
<keyword evidence="3" id="KW-1133">Transmembrane helix</keyword>
<dbReference type="CDD" id="cd16425">
    <property type="entry name" value="TrbF"/>
    <property type="match status" value="1"/>
</dbReference>
<evidence type="ECO:0000256" key="3">
    <source>
        <dbReference type="ARBA" id="ARBA00022989"/>
    </source>
</evidence>
<evidence type="ECO:0000259" key="5">
    <source>
        <dbReference type="Pfam" id="PF04335"/>
    </source>
</evidence>
<dbReference type="Proteomes" id="UP000214600">
    <property type="component" value="Unassembled WGS sequence"/>
</dbReference>